<dbReference type="PANTHER" id="PTHR43355">
    <property type="entry name" value="FLAVIN REDUCTASE (NADPH)"/>
    <property type="match status" value="1"/>
</dbReference>
<dbReference type="RefSeq" id="WP_054290580.1">
    <property type="nucleotide sequence ID" value="NZ_CP012752.1"/>
</dbReference>
<dbReference type="GO" id="GO:0004074">
    <property type="term" value="F:biliverdin reductase [NAD(P)H] activity"/>
    <property type="evidence" value="ECO:0007669"/>
    <property type="project" value="TreeGrafter"/>
</dbReference>
<dbReference type="STRING" id="860235.AOZ06_18675"/>
<evidence type="ECO:0000259" key="1">
    <source>
        <dbReference type="Pfam" id="PF13460"/>
    </source>
</evidence>
<dbReference type="InterPro" id="IPR051606">
    <property type="entry name" value="Polyketide_Oxido-like"/>
</dbReference>
<keyword evidence="3" id="KW-1185">Reference proteome</keyword>
<dbReference type="PANTHER" id="PTHR43355:SF2">
    <property type="entry name" value="FLAVIN REDUCTASE (NADPH)"/>
    <property type="match status" value="1"/>
</dbReference>
<dbReference type="OrthoDB" id="3763081at2"/>
<organism evidence="2 3">
    <name type="scientific">Kibdelosporangium phytohabitans</name>
    <dbReference type="NCBI Taxonomy" id="860235"/>
    <lineage>
        <taxon>Bacteria</taxon>
        <taxon>Bacillati</taxon>
        <taxon>Actinomycetota</taxon>
        <taxon>Actinomycetes</taxon>
        <taxon>Pseudonocardiales</taxon>
        <taxon>Pseudonocardiaceae</taxon>
        <taxon>Kibdelosporangium</taxon>
    </lineage>
</organism>
<protein>
    <recommendedName>
        <fullName evidence="1">NAD(P)-binding domain-containing protein</fullName>
    </recommendedName>
</protein>
<dbReference type="GO" id="GO:0042602">
    <property type="term" value="F:riboflavin reductase (NADPH) activity"/>
    <property type="evidence" value="ECO:0007669"/>
    <property type="project" value="TreeGrafter"/>
</dbReference>
<dbReference type="Proteomes" id="UP000063699">
    <property type="component" value="Chromosome"/>
</dbReference>
<sequence length="211" mass="23118">MRIAVFGATGGTGIQLTRQALDRWHDVVVLARNPAAIPIQHPRLRVEHGDVLDPAVVAKVVSGADAVVSALGIGYRRHATTVYSAGTANVLAAMVKTGVRRVQVVSTSSVHVPPRSQFFEWLVAKYLLHPMLRKPYADMVEMERLVMASELDWSVVRAARLTNGILTGDYRTQVDGKLRGCWSISRADLACHLLDTVADAQTYRSVTEIAY</sequence>
<dbReference type="Gene3D" id="3.40.50.720">
    <property type="entry name" value="NAD(P)-binding Rossmann-like Domain"/>
    <property type="match status" value="1"/>
</dbReference>
<dbReference type="AlphaFoldDB" id="A0A0N9HUK2"/>
<reference evidence="2 3" key="1">
    <citation type="submission" date="2015-07" db="EMBL/GenBank/DDBJ databases">
        <title>Genome sequencing of Kibdelosporangium phytohabitans.</title>
        <authorList>
            <person name="Qin S."/>
            <person name="Xing K."/>
        </authorList>
    </citation>
    <scope>NUCLEOTIDE SEQUENCE [LARGE SCALE GENOMIC DNA]</scope>
    <source>
        <strain evidence="2 3">KLBMP1111</strain>
    </source>
</reference>
<dbReference type="Pfam" id="PF13460">
    <property type="entry name" value="NAD_binding_10"/>
    <property type="match status" value="1"/>
</dbReference>
<evidence type="ECO:0000313" key="2">
    <source>
        <dbReference type="EMBL" id="ALG08673.1"/>
    </source>
</evidence>
<feature type="domain" description="NAD(P)-binding" evidence="1">
    <location>
        <begin position="7"/>
        <end position="199"/>
    </location>
</feature>
<dbReference type="SUPFAM" id="SSF51735">
    <property type="entry name" value="NAD(P)-binding Rossmann-fold domains"/>
    <property type="match status" value="1"/>
</dbReference>
<dbReference type="InterPro" id="IPR016040">
    <property type="entry name" value="NAD(P)-bd_dom"/>
</dbReference>
<name>A0A0N9HUK2_9PSEU</name>
<dbReference type="KEGG" id="kphy:AOZ06_18675"/>
<dbReference type="InterPro" id="IPR036291">
    <property type="entry name" value="NAD(P)-bd_dom_sf"/>
</dbReference>
<gene>
    <name evidence="2" type="ORF">AOZ06_18675</name>
</gene>
<evidence type="ECO:0000313" key="3">
    <source>
        <dbReference type="Proteomes" id="UP000063699"/>
    </source>
</evidence>
<dbReference type="EMBL" id="CP012752">
    <property type="protein sequence ID" value="ALG08673.1"/>
    <property type="molecule type" value="Genomic_DNA"/>
</dbReference>
<accession>A0A0N9HUK2</accession>
<proteinExistence type="predicted"/>